<dbReference type="STRING" id="572477.Alvin_1294"/>
<dbReference type="RefSeq" id="WP_012970507.1">
    <property type="nucleotide sequence ID" value="NC_013851.1"/>
</dbReference>
<dbReference type="OrthoDB" id="6950539at2"/>
<reference evidence="1 2" key="1">
    <citation type="journal article" date="2011" name="Stand. Genomic Sci.">
        <title>Complete genome sequence of Allochromatium vinosum DSM 180(T).</title>
        <authorList>
            <person name="Weissgerber T."/>
            <person name="Zigann R."/>
            <person name="Bruce D."/>
            <person name="Chang Y.J."/>
            <person name="Detter J.C."/>
            <person name="Han C."/>
            <person name="Hauser L."/>
            <person name="Jeffries C.D."/>
            <person name="Land M."/>
            <person name="Munk A.C."/>
            <person name="Tapia R."/>
            <person name="Dahl C."/>
        </authorList>
    </citation>
    <scope>NUCLEOTIDE SEQUENCE [LARGE SCALE GENOMIC DNA]</scope>
    <source>
        <strain evidence="2">ATCC 17899 / DSM 180 / NBRC 103801 / NCIMB 10441 / D</strain>
    </source>
</reference>
<sequence>MSDREPSVPTPILGGPAKLISCILPDDGRDRRLLAWLRDQAGVMRANSVYCRGHSVLQETRARRSRLAEPTLVRLLSLVVDAAEADALFERLYVQADIGRPNGGALMMTPLSFATPFQLPADVSNEPGEPAE</sequence>
<accession>D3RSS4</accession>
<evidence type="ECO:0008006" key="3">
    <source>
        <dbReference type="Google" id="ProtNLM"/>
    </source>
</evidence>
<protein>
    <recommendedName>
        <fullName evidence="3">Nitrogen regulatory protein P-II</fullName>
    </recommendedName>
</protein>
<name>D3RSS4_ALLVD</name>
<proteinExistence type="predicted"/>
<dbReference type="AlphaFoldDB" id="D3RSS4"/>
<dbReference type="KEGG" id="alv:Alvin_1294"/>
<keyword evidence="2" id="KW-1185">Reference proteome</keyword>
<organism evidence="1 2">
    <name type="scientific">Allochromatium vinosum (strain ATCC 17899 / DSM 180 / NBRC 103801 / NCIMB 10441 / D)</name>
    <name type="common">Chromatium vinosum</name>
    <dbReference type="NCBI Taxonomy" id="572477"/>
    <lineage>
        <taxon>Bacteria</taxon>
        <taxon>Pseudomonadati</taxon>
        <taxon>Pseudomonadota</taxon>
        <taxon>Gammaproteobacteria</taxon>
        <taxon>Chromatiales</taxon>
        <taxon>Chromatiaceae</taxon>
        <taxon>Allochromatium</taxon>
    </lineage>
</organism>
<dbReference type="Proteomes" id="UP000001441">
    <property type="component" value="Chromosome"/>
</dbReference>
<evidence type="ECO:0000313" key="1">
    <source>
        <dbReference type="EMBL" id="ADC62233.1"/>
    </source>
</evidence>
<dbReference type="EMBL" id="CP001896">
    <property type="protein sequence ID" value="ADC62233.1"/>
    <property type="molecule type" value="Genomic_DNA"/>
</dbReference>
<gene>
    <name evidence="1" type="ordered locus">Alvin_1294</name>
</gene>
<dbReference type="eggNOG" id="ENOG50334VR">
    <property type="taxonomic scope" value="Bacteria"/>
</dbReference>
<evidence type="ECO:0000313" key="2">
    <source>
        <dbReference type="Proteomes" id="UP000001441"/>
    </source>
</evidence>
<dbReference type="HOGENOM" id="CLU_163426_0_0_6"/>